<protein>
    <recommendedName>
        <fullName evidence="2">YrhK domain-containing protein</fullName>
    </recommendedName>
</protein>
<dbReference type="Pfam" id="PF14145">
    <property type="entry name" value="YrhK"/>
    <property type="match status" value="3"/>
</dbReference>
<proteinExistence type="predicted"/>
<reference evidence="5 6" key="1">
    <citation type="submission" date="2018-06" db="EMBL/GenBank/DDBJ databases">
        <title>Comparative genomics of downy mildews reveals potential adaptations to biotrophy.</title>
        <authorList>
            <person name="Fletcher K."/>
            <person name="Klosterman S.J."/>
            <person name="Derevnina L."/>
            <person name="Martin F."/>
            <person name="Koike S."/>
            <person name="Reyes Chin-Wo S."/>
            <person name="Mou B."/>
            <person name="Michelmore R."/>
        </authorList>
    </citation>
    <scope>NUCLEOTIDE SEQUENCE [LARGE SCALE GENOMIC DNA]</scope>
    <source>
        <strain evidence="4 6">R13</strain>
        <strain evidence="3 5">R14</strain>
    </source>
</reference>
<feature type="transmembrane region" description="Helical" evidence="1">
    <location>
        <begin position="190"/>
        <end position="210"/>
    </location>
</feature>
<feature type="domain" description="YrhK" evidence="2">
    <location>
        <begin position="110"/>
        <end position="165"/>
    </location>
</feature>
<dbReference type="Proteomes" id="UP000286097">
    <property type="component" value="Unassembled WGS sequence"/>
</dbReference>
<keyword evidence="5" id="KW-1185">Reference proteome</keyword>
<organism evidence="3 5">
    <name type="scientific">Peronospora effusa</name>
    <dbReference type="NCBI Taxonomy" id="542832"/>
    <lineage>
        <taxon>Eukaryota</taxon>
        <taxon>Sar</taxon>
        <taxon>Stramenopiles</taxon>
        <taxon>Oomycota</taxon>
        <taxon>Peronosporomycetes</taxon>
        <taxon>Peronosporales</taxon>
        <taxon>Peronosporaceae</taxon>
        <taxon>Peronospora</taxon>
    </lineage>
</organism>
<evidence type="ECO:0000256" key="1">
    <source>
        <dbReference type="SAM" id="Phobius"/>
    </source>
</evidence>
<dbReference type="OrthoDB" id="369339at2759"/>
<dbReference type="VEuPathDB" id="FungiDB:DD237_008371"/>
<keyword evidence="1" id="KW-1133">Transmembrane helix</keyword>
<gene>
    <name evidence="4" type="ORF">DD237_008371</name>
    <name evidence="3" type="ORF">DD238_008342</name>
</gene>
<evidence type="ECO:0000259" key="2">
    <source>
        <dbReference type="Pfam" id="PF14145"/>
    </source>
</evidence>
<accession>A0A3M6V912</accession>
<dbReference type="Proteomes" id="UP000282087">
    <property type="component" value="Unassembled WGS sequence"/>
</dbReference>
<feature type="transmembrane region" description="Helical" evidence="1">
    <location>
        <begin position="74"/>
        <end position="96"/>
    </location>
</feature>
<evidence type="ECO:0000313" key="6">
    <source>
        <dbReference type="Proteomes" id="UP000286097"/>
    </source>
</evidence>
<feature type="transmembrane region" description="Helical" evidence="1">
    <location>
        <begin position="43"/>
        <end position="62"/>
    </location>
</feature>
<name>A0A3M6V912_9STRA</name>
<dbReference type="EMBL" id="QLLG01000476">
    <property type="protein sequence ID" value="RMX62949.1"/>
    <property type="molecule type" value="Genomic_DNA"/>
</dbReference>
<comment type="caution">
    <text evidence="3">The sequence shown here is derived from an EMBL/GenBank/DDBJ whole genome shotgun (WGS) entry which is preliminary data.</text>
</comment>
<keyword evidence="1" id="KW-0812">Transmembrane</keyword>
<evidence type="ECO:0000313" key="5">
    <source>
        <dbReference type="Proteomes" id="UP000282087"/>
    </source>
</evidence>
<feature type="transmembrane region" description="Helical" evidence="1">
    <location>
        <begin position="117"/>
        <end position="135"/>
    </location>
</feature>
<feature type="domain" description="YrhK" evidence="2">
    <location>
        <begin position="190"/>
        <end position="244"/>
    </location>
</feature>
<dbReference type="InterPro" id="IPR025424">
    <property type="entry name" value="YrhK_domain"/>
</dbReference>
<evidence type="ECO:0000313" key="4">
    <source>
        <dbReference type="EMBL" id="RQM11755.1"/>
    </source>
</evidence>
<feature type="domain" description="YrhK" evidence="2">
    <location>
        <begin position="36"/>
        <end position="99"/>
    </location>
</feature>
<sequence>MQSISPRNPHEFVIQMTPHQPEVLLAGEHELASWEKRVEVGRVVSYLVGSFLFMIGSIFFYPKYTVLWNGNGGIFASWCFVFGCILFFVGANLDFIQTIRHNHGTQLRQVLRAYNALCNYMASVIFNLGALYFLPTWYAKSPELGCWSFFVGCILYCIASVVEILFICMTHEDRWVTGFKIRNIVCWTSVMAVATFIGSFLFILGSWYYLPRYINRIDDGTDYKNMATTFYVVGNIFFIISACAMIPNVYRAVKVNTRTREMDSKI</sequence>
<evidence type="ECO:0000313" key="3">
    <source>
        <dbReference type="EMBL" id="RMX62949.1"/>
    </source>
</evidence>
<keyword evidence="1" id="KW-0472">Membrane</keyword>
<feature type="transmembrane region" description="Helical" evidence="1">
    <location>
        <begin position="230"/>
        <end position="250"/>
    </location>
</feature>
<dbReference type="AlphaFoldDB" id="A0A3M6V912"/>
<feature type="transmembrane region" description="Helical" evidence="1">
    <location>
        <begin position="147"/>
        <end position="169"/>
    </location>
</feature>
<dbReference type="EMBL" id="QKXF01000391">
    <property type="protein sequence ID" value="RQM11755.1"/>
    <property type="molecule type" value="Genomic_DNA"/>
</dbReference>